<keyword evidence="3" id="KW-1185">Reference proteome</keyword>
<evidence type="ECO:0000313" key="3">
    <source>
        <dbReference type="Proteomes" id="UP001244563"/>
    </source>
</evidence>
<feature type="compositionally biased region" description="Basic and acidic residues" evidence="1">
    <location>
        <begin position="24"/>
        <end position="37"/>
    </location>
</feature>
<gene>
    <name evidence="2" type="ORF">J2T10_000112</name>
</gene>
<reference evidence="2 3" key="1">
    <citation type="submission" date="2023-07" db="EMBL/GenBank/DDBJ databases">
        <title>Sorghum-associated microbial communities from plants grown in Nebraska, USA.</title>
        <authorList>
            <person name="Schachtman D."/>
        </authorList>
    </citation>
    <scope>NUCLEOTIDE SEQUENCE [LARGE SCALE GENOMIC DNA]</scope>
    <source>
        <strain evidence="2 3">CC523</strain>
    </source>
</reference>
<sequence length="37" mass="4553">MRSEPRDWFYYADREAAEEQQQTRMEDDADSVRKGER</sequence>
<dbReference type="Proteomes" id="UP001244563">
    <property type="component" value="Unassembled WGS sequence"/>
</dbReference>
<evidence type="ECO:0000313" key="2">
    <source>
        <dbReference type="EMBL" id="MDQ0100493.1"/>
    </source>
</evidence>
<organism evidence="2 3">
    <name type="scientific">Paenarthrobacter nicotinovorans</name>
    <name type="common">Arthrobacter nicotinovorans</name>
    <dbReference type="NCBI Taxonomy" id="29320"/>
    <lineage>
        <taxon>Bacteria</taxon>
        <taxon>Bacillati</taxon>
        <taxon>Actinomycetota</taxon>
        <taxon>Actinomycetes</taxon>
        <taxon>Micrococcales</taxon>
        <taxon>Micrococcaceae</taxon>
        <taxon>Paenarthrobacter</taxon>
    </lineage>
</organism>
<name>A0ABT9TFR8_PAENI</name>
<dbReference type="EMBL" id="JAUSSW010000001">
    <property type="protein sequence ID" value="MDQ0100493.1"/>
    <property type="molecule type" value="Genomic_DNA"/>
</dbReference>
<feature type="compositionally biased region" description="Basic and acidic residues" evidence="1">
    <location>
        <begin position="1"/>
        <end position="17"/>
    </location>
</feature>
<feature type="region of interest" description="Disordered" evidence="1">
    <location>
        <begin position="1"/>
        <end position="37"/>
    </location>
</feature>
<comment type="caution">
    <text evidence="2">The sequence shown here is derived from an EMBL/GenBank/DDBJ whole genome shotgun (WGS) entry which is preliminary data.</text>
</comment>
<proteinExistence type="predicted"/>
<protein>
    <submittedName>
        <fullName evidence="2">Uncharacterized protein</fullName>
    </submittedName>
</protein>
<evidence type="ECO:0000256" key="1">
    <source>
        <dbReference type="SAM" id="MobiDB-lite"/>
    </source>
</evidence>
<accession>A0ABT9TFR8</accession>